<feature type="domain" description="Alpha/beta hydrolase fold-3" evidence="2">
    <location>
        <begin position="124"/>
        <end position="343"/>
    </location>
</feature>
<gene>
    <name evidence="3" type="primary">mug180_2</name>
    <name evidence="3" type="ORF">Hypma_001237</name>
</gene>
<dbReference type="SUPFAM" id="SSF53474">
    <property type="entry name" value="alpha/beta-Hydrolases"/>
    <property type="match status" value="1"/>
</dbReference>
<keyword evidence="4" id="KW-1185">Reference proteome</keyword>
<keyword evidence="1 3" id="KW-0378">Hydrolase</keyword>
<dbReference type="EMBL" id="LUEZ02000110">
    <property type="protein sequence ID" value="RDB17645.1"/>
    <property type="molecule type" value="Genomic_DNA"/>
</dbReference>
<protein>
    <submittedName>
        <fullName evidence="3">Steryl acetyl hydrolase mug81</fullName>
    </submittedName>
</protein>
<dbReference type="PANTHER" id="PTHR48081:SF31">
    <property type="entry name" value="STERYL ACETYL HYDROLASE MUG81-RELATED"/>
    <property type="match status" value="1"/>
</dbReference>
<accession>A0A369JB41</accession>
<evidence type="ECO:0000259" key="2">
    <source>
        <dbReference type="Pfam" id="PF07859"/>
    </source>
</evidence>
<dbReference type="InterPro" id="IPR029058">
    <property type="entry name" value="AB_hydrolase_fold"/>
</dbReference>
<dbReference type="Pfam" id="PF07859">
    <property type="entry name" value="Abhydrolase_3"/>
    <property type="match status" value="1"/>
</dbReference>
<dbReference type="AlphaFoldDB" id="A0A369JB41"/>
<evidence type="ECO:0000256" key="1">
    <source>
        <dbReference type="ARBA" id="ARBA00022801"/>
    </source>
</evidence>
<dbReference type="InterPro" id="IPR013094">
    <property type="entry name" value="AB_hydrolase_3"/>
</dbReference>
<evidence type="ECO:0000313" key="4">
    <source>
        <dbReference type="Proteomes" id="UP000076154"/>
    </source>
</evidence>
<name>A0A369JB41_HYPMA</name>
<dbReference type="FunCoup" id="A0A369JB41">
    <property type="interactions" value="17"/>
</dbReference>
<dbReference type="Proteomes" id="UP000076154">
    <property type="component" value="Unassembled WGS sequence"/>
</dbReference>
<dbReference type="GO" id="GO:0016787">
    <property type="term" value="F:hydrolase activity"/>
    <property type="evidence" value="ECO:0007669"/>
    <property type="project" value="UniProtKB-KW"/>
</dbReference>
<evidence type="ECO:0000313" key="3">
    <source>
        <dbReference type="EMBL" id="RDB17645.1"/>
    </source>
</evidence>
<dbReference type="PANTHER" id="PTHR48081">
    <property type="entry name" value="AB HYDROLASE SUPERFAMILY PROTEIN C4A8.06C"/>
    <property type="match status" value="1"/>
</dbReference>
<reference evidence="3" key="1">
    <citation type="submission" date="2018-04" db="EMBL/GenBank/DDBJ databases">
        <title>Whole genome sequencing of Hypsizygus marmoreus.</title>
        <authorList>
            <person name="Choi I.-G."/>
            <person name="Min B."/>
            <person name="Kim J.-G."/>
            <person name="Kim S."/>
            <person name="Oh Y.-L."/>
            <person name="Kong W.-S."/>
            <person name="Park H."/>
            <person name="Jeong J."/>
            <person name="Song E.-S."/>
        </authorList>
    </citation>
    <scope>NUCLEOTIDE SEQUENCE [LARGE SCALE GENOMIC DNA]</scope>
    <source>
        <strain evidence="3">51987-8</strain>
    </source>
</reference>
<proteinExistence type="predicted"/>
<dbReference type="InterPro" id="IPR050300">
    <property type="entry name" value="GDXG_lipolytic_enzyme"/>
</dbReference>
<dbReference type="InParanoid" id="A0A369JB41"/>
<dbReference type="Gene3D" id="3.40.50.1820">
    <property type="entry name" value="alpha/beta hydrolase"/>
    <property type="match status" value="1"/>
</dbReference>
<dbReference type="STRING" id="39966.A0A369JB41"/>
<dbReference type="OrthoDB" id="2152029at2759"/>
<comment type="caution">
    <text evidence="3">The sequence shown here is derived from an EMBL/GenBank/DDBJ whole genome shotgun (WGS) entry which is preliminary data.</text>
</comment>
<organism evidence="3 4">
    <name type="scientific">Hypsizygus marmoreus</name>
    <name type="common">White beech mushroom</name>
    <name type="synonym">Agaricus marmoreus</name>
    <dbReference type="NCBI Taxonomy" id="39966"/>
    <lineage>
        <taxon>Eukaryota</taxon>
        <taxon>Fungi</taxon>
        <taxon>Dikarya</taxon>
        <taxon>Basidiomycota</taxon>
        <taxon>Agaricomycotina</taxon>
        <taxon>Agaricomycetes</taxon>
        <taxon>Agaricomycetidae</taxon>
        <taxon>Agaricales</taxon>
        <taxon>Tricholomatineae</taxon>
        <taxon>Lyophyllaceae</taxon>
        <taxon>Hypsizygus</taxon>
    </lineage>
</organism>
<sequence length="379" mass="42678">MLHTGSQRYGDVSWNDIAPSPCLSRKLTFSSNSIAIVLAWSLFKGTFMSSTTKRKSWRRILGDSSFRFIAGWLNMRQLQYCFGTSLHVYETWARKNRLPILVEEIGTENVRLLWVGPRRTDRVVIFFHGGGYVVPLQDFSVSFWNYVRLELGRRHLDVGFAILNYSLVPTATFPTQLIQAVTAVKYIIDSGVEPRNIQIVGDSAGGNLALAFLAHMLHPLDSVPRISLTSRISGVYLMSPWVSFTGDTGSHMINDNTDVVGAKTFAYCGRKVMTGVPESLRVYLEASKSPGSWFKGIDELVKRILVSAGGAECLRDDIIEVAKQLSRNHQHVELDIQEGSVHNDPYYDFFVGEKKMGDLTPRIVDWLEKGFKEEDQSSR</sequence>